<accession>A0A4C1VBW3</accession>
<sequence length="131" mass="14878">MGNGLRPVRPADNRRGRKIKINYDTRGKKKQLHTRCEEVSKGGRRTEGLVLAIRPSQLRLREVRCLTARKFIDDVLTCRSQIKPLKLCKGSDKGAGSLETPSSDPESRSWLKYISGQFQQAQIWLGYIVPL</sequence>
<gene>
    <name evidence="1" type="ORF">EVAR_20636_1</name>
</gene>
<proteinExistence type="predicted"/>
<comment type="caution">
    <text evidence="1">The sequence shown here is derived from an EMBL/GenBank/DDBJ whole genome shotgun (WGS) entry which is preliminary data.</text>
</comment>
<evidence type="ECO:0000313" key="1">
    <source>
        <dbReference type="EMBL" id="GBP35782.1"/>
    </source>
</evidence>
<organism evidence="1 2">
    <name type="scientific">Eumeta variegata</name>
    <name type="common">Bagworm moth</name>
    <name type="synonym">Eumeta japonica</name>
    <dbReference type="NCBI Taxonomy" id="151549"/>
    <lineage>
        <taxon>Eukaryota</taxon>
        <taxon>Metazoa</taxon>
        <taxon>Ecdysozoa</taxon>
        <taxon>Arthropoda</taxon>
        <taxon>Hexapoda</taxon>
        <taxon>Insecta</taxon>
        <taxon>Pterygota</taxon>
        <taxon>Neoptera</taxon>
        <taxon>Endopterygota</taxon>
        <taxon>Lepidoptera</taxon>
        <taxon>Glossata</taxon>
        <taxon>Ditrysia</taxon>
        <taxon>Tineoidea</taxon>
        <taxon>Psychidae</taxon>
        <taxon>Oiketicinae</taxon>
        <taxon>Eumeta</taxon>
    </lineage>
</organism>
<name>A0A4C1VBW3_EUMVA</name>
<protein>
    <submittedName>
        <fullName evidence="1">Uncharacterized protein</fullName>
    </submittedName>
</protein>
<reference evidence="1 2" key="1">
    <citation type="journal article" date="2019" name="Commun. Biol.">
        <title>The bagworm genome reveals a unique fibroin gene that provides high tensile strength.</title>
        <authorList>
            <person name="Kono N."/>
            <person name="Nakamura H."/>
            <person name="Ohtoshi R."/>
            <person name="Tomita M."/>
            <person name="Numata K."/>
            <person name="Arakawa K."/>
        </authorList>
    </citation>
    <scope>NUCLEOTIDE SEQUENCE [LARGE SCALE GENOMIC DNA]</scope>
</reference>
<evidence type="ECO:0000313" key="2">
    <source>
        <dbReference type="Proteomes" id="UP000299102"/>
    </source>
</evidence>
<dbReference type="EMBL" id="BGZK01000309">
    <property type="protein sequence ID" value="GBP35782.1"/>
    <property type="molecule type" value="Genomic_DNA"/>
</dbReference>
<keyword evidence="2" id="KW-1185">Reference proteome</keyword>
<dbReference type="Proteomes" id="UP000299102">
    <property type="component" value="Unassembled WGS sequence"/>
</dbReference>
<dbReference type="AlphaFoldDB" id="A0A4C1VBW3"/>